<reference evidence="1" key="1">
    <citation type="journal article" date="2020" name="Nature">
        <title>Giant virus diversity and host interactions through global metagenomics.</title>
        <authorList>
            <person name="Schulz F."/>
            <person name="Roux S."/>
            <person name="Paez-Espino D."/>
            <person name="Jungbluth S."/>
            <person name="Walsh D.A."/>
            <person name="Denef V.J."/>
            <person name="McMahon K.D."/>
            <person name="Konstantinidis K.T."/>
            <person name="Eloe-Fadrosh E.A."/>
            <person name="Kyrpides N.C."/>
            <person name="Woyke T."/>
        </authorList>
    </citation>
    <scope>NUCLEOTIDE SEQUENCE</scope>
    <source>
        <strain evidence="1">GVMAG-M-3300009185-36</strain>
    </source>
</reference>
<sequence>MTTNEDLRSMVLSLEEFPYRDRAERLTEMITRGITIAAERGETVFKTIIQGPMVLADMVFKRVKKRFPELFVGYERENDEIVKVSLSWGS</sequence>
<organism evidence="1">
    <name type="scientific">viral metagenome</name>
    <dbReference type="NCBI Taxonomy" id="1070528"/>
    <lineage>
        <taxon>unclassified sequences</taxon>
        <taxon>metagenomes</taxon>
        <taxon>organismal metagenomes</taxon>
    </lineage>
</organism>
<dbReference type="AlphaFoldDB" id="A0A6C0B1Y3"/>
<dbReference type="EMBL" id="MN739048">
    <property type="protein sequence ID" value="QHS85791.1"/>
    <property type="molecule type" value="Genomic_DNA"/>
</dbReference>
<evidence type="ECO:0000313" key="1">
    <source>
        <dbReference type="EMBL" id="QHS85791.1"/>
    </source>
</evidence>
<protein>
    <submittedName>
        <fullName evidence="1">Uncharacterized protein</fullName>
    </submittedName>
</protein>
<accession>A0A6C0B1Y3</accession>
<name>A0A6C0B1Y3_9ZZZZ</name>
<proteinExistence type="predicted"/>